<accession>A0ABQ9TS68</accession>
<evidence type="ECO:0000256" key="1">
    <source>
        <dbReference type="SAM" id="MobiDB-lite"/>
    </source>
</evidence>
<comment type="caution">
    <text evidence="3">The sequence shown here is derived from an EMBL/GenBank/DDBJ whole genome shotgun (WGS) entry which is preliminary data.</text>
</comment>
<evidence type="ECO:0000259" key="2">
    <source>
        <dbReference type="SMART" id="SM00761"/>
    </source>
</evidence>
<proteinExistence type="predicted"/>
<dbReference type="InterPro" id="IPR013194">
    <property type="entry name" value="HDAC_interact_dom"/>
</dbReference>
<reference evidence="3 4" key="1">
    <citation type="submission" date="2023-05" db="EMBL/GenBank/DDBJ databases">
        <title>B98-5 Cell Line De Novo Hybrid Assembly: An Optical Mapping Approach.</title>
        <authorList>
            <person name="Kananen K."/>
            <person name="Auerbach J.A."/>
            <person name="Kautto E."/>
            <person name="Blachly J.S."/>
        </authorList>
    </citation>
    <scope>NUCLEOTIDE SEQUENCE [LARGE SCALE GENOMIC DNA]</scope>
    <source>
        <strain evidence="3">B95-8</strain>
        <tissue evidence="3">Cell line</tissue>
    </source>
</reference>
<gene>
    <name evidence="3" type="primary">SIN3B_3</name>
    <name evidence="3" type="ORF">P7K49_033521</name>
</gene>
<dbReference type="EMBL" id="JASSZA010000019">
    <property type="protein sequence ID" value="KAK2087614.1"/>
    <property type="molecule type" value="Genomic_DNA"/>
</dbReference>
<organism evidence="3 4">
    <name type="scientific">Saguinus oedipus</name>
    <name type="common">Cotton-top tamarin</name>
    <name type="synonym">Oedipomidas oedipus</name>
    <dbReference type="NCBI Taxonomy" id="9490"/>
    <lineage>
        <taxon>Eukaryota</taxon>
        <taxon>Metazoa</taxon>
        <taxon>Chordata</taxon>
        <taxon>Craniata</taxon>
        <taxon>Vertebrata</taxon>
        <taxon>Euteleostomi</taxon>
        <taxon>Mammalia</taxon>
        <taxon>Eutheria</taxon>
        <taxon>Euarchontoglires</taxon>
        <taxon>Primates</taxon>
        <taxon>Haplorrhini</taxon>
        <taxon>Platyrrhini</taxon>
        <taxon>Cebidae</taxon>
        <taxon>Callitrichinae</taxon>
        <taxon>Saguinus</taxon>
    </lineage>
</organism>
<feature type="compositionally biased region" description="Low complexity" evidence="1">
    <location>
        <begin position="115"/>
        <end position="130"/>
    </location>
</feature>
<keyword evidence="4" id="KW-1185">Reference proteome</keyword>
<evidence type="ECO:0000313" key="3">
    <source>
        <dbReference type="EMBL" id="KAK2087614.1"/>
    </source>
</evidence>
<sequence>MSDRSGDGISREIDYASCKRIGSSYRALPKTYQQPKCSGRTAICKEVLNDTWVSFPSWSEDSTFVSSKKTPYEEQLHRCEDERFEVCMQLRLGLQHAPAPSCMGLLWPGPPPPSTFSTGQASSSSSTTQSPLEEQMLKHIPAAPRSFLPDVVLETNLATIRVLESVQKKLSRMAPEDQEKFRLDDSLGGTSEVIQRRAIHRIYGDKAPEIIESLKKNPVTAVPVVLKRCRTAPGLPFPTAGSSWTAH</sequence>
<dbReference type="Proteomes" id="UP001266305">
    <property type="component" value="Unassembled WGS sequence"/>
</dbReference>
<name>A0ABQ9TS68_SAGOE</name>
<protein>
    <submittedName>
        <fullName evidence="3">Paired amphipathic helix protein Sin3b</fullName>
    </submittedName>
</protein>
<dbReference type="SMART" id="SM00761">
    <property type="entry name" value="HDAC_interact"/>
    <property type="match status" value="1"/>
</dbReference>
<feature type="domain" description="Histone deacetylase interacting" evidence="2">
    <location>
        <begin position="17"/>
        <end position="180"/>
    </location>
</feature>
<evidence type="ECO:0000313" key="4">
    <source>
        <dbReference type="Proteomes" id="UP001266305"/>
    </source>
</evidence>
<dbReference type="PANTHER" id="PTHR12346">
    <property type="entry name" value="SIN3B-RELATED"/>
    <property type="match status" value="1"/>
</dbReference>
<dbReference type="Pfam" id="PF08295">
    <property type="entry name" value="Sin3_corepress"/>
    <property type="match status" value="1"/>
</dbReference>
<feature type="region of interest" description="Disordered" evidence="1">
    <location>
        <begin position="108"/>
        <end position="132"/>
    </location>
</feature>
<dbReference type="InterPro" id="IPR039774">
    <property type="entry name" value="Sin3-like"/>
</dbReference>
<dbReference type="PANTHER" id="PTHR12346:SF1">
    <property type="entry name" value="PAIRED AMPHIPATHIC HELIX PROTEIN SIN3B"/>
    <property type="match status" value="1"/>
</dbReference>